<dbReference type="AlphaFoldDB" id="A0AA94HP92"/>
<evidence type="ECO:0000313" key="1">
    <source>
        <dbReference type="EMBL" id="SFS18173.1"/>
    </source>
</evidence>
<dbReference type="Proteomes" id="UP000198506">
    <property type="component" value="Unassembled WGS sequence"/>
</dbReference>
<reference evidence="1 2" key="1">
    <citation type="submission" date="2016-10" db="EMBL/GenBank/DDBJ databases">
        <authorList>
            <person name="Varghese N."/>
            <person name="Submissions S."/>
        </authorList>
    </citation>
    <scope>NUCLEOTIDE SEQUENCE [LARGE SCALE GENOMIC DNA]</scope>
    <source>
        <strain evidence="1 2">IAM 15147</strain>
    </source>
</reference>
<comment type="caution">
    <text evidence="1">The sequence shown here is derived from an EMBL/GenBank/DDBJ whole genome shotgun (WGS) entry which is preliminary data.</text>
</comment>
<name>A0AA94HP92_9MICO</name>
<accession>A0AA94HP92</accession>
<dbReference type="EMBL" id="FOZN01000004">
    <property type="protein sequence ID" value="SFS18173.1"/>
    <property type="molecule type" value="Genomic_DNA"/>
</dbReference>
<evidence type="ECO:0000313" key="2">
    <source>
        <dbReference type="Proteomes" id="UP000198506"/>
    </source>
</evidence>
<organism evidence="1 2">
    <name type="scientific">Agrococcus baldri</name>
    <dbReference type="NCBI Taxonomy" id="153730"/>
    <lineage>
        <taxon>Bacteria</taxon>
        <taxon>Bacillati</taxon>
        <taxon>Actinomycetota</taxon>
        <taxon>Actinomycetes</taxon>
        <taxon>Micrococcales</taxon>
        <taxon>Microbacteriaceae</taxon>
        <taxon>Agrococcus</taxon>
    </lineage>
</organism>
<proteinExistence type="predicted"/>
<sequence>MIAALNRLVELIEEDLTEELDVASLTARRRSGAGRVASLGHALAVR</sequence>
<protein>
    <submittedName>
        <fullName evidence="1">Uncharacterized protein</fullName>
    </submittedName>
</protein>
<gene>
    <name evidence="1" type="ORF">SAMN04487783_2555</name>
</gene>
<dbReference type="RefSeq" id="WP_177220387.1">
    <property type="nucleotide sequence ID" value="NZ_FOZN01000004.1"/>
</dbReference>
<keyword evidence="2" id="KW-1185">Reference proteome</keyword>